<accession>A0AA38RTL2</accession>
<evidence type="ECO:0000256" key="1">
    <source>
        <dbReference type="ARBA" id="ARBA00007992"/>
    </source>
</evidence>
<feature type="domain" description="FAD-binding" evidence="5">
    <location>
        <begin position="13"/>
        <end position="353"/>
    </location>
</feature>
<keyword evidence="4" id="KW-0560">Oxidoreductase</keyword>
<dbReference type="Gene3D" id="3.50.50.60">
    <property type="entry name" value="FAD/NAD(P)-binding domain"/>
    <property type="match status" value="1"/>
</dbReference>
<evidence type="ECO:0000256" key="2">
    <source>
        <dbReference type="ARBA" id="ARBA00022630"/>
    </source>
</evidence>
<evidence type="ECO:0000313" key="7">
    <source>
        <dbReference type="Proteomes" id="UP001174694"/>
    </source>
</evidence>
<proteinExistence type="inferred from homology"/>
<comment type="caution">
    <text evidence="6">The sequence shown here is derived from an EMBL/GenBank/DDBJ whole genome shotgun (WGS) entry which is preliminary data.</text>
</comment>
<dbReference type="PANTHER" id="PTHR46720:SF3">
    <property type="entry name" value="FAD-BINDING DOMAIN-CONTAINING PROTEIN-RELATED"/>
    <property type="match status" value="1"/>
</dbReference>
<dbReference type="GO" id="GO:0071949">
    <property type="term" value="F:FAD binding"/>
    <property type="evidence" value="ECO:0007669"/>
    <property type="project" value="InterPro"/>
</dbReference>
<dbReference type="InterPro" id="IPR051104">
    <property type="entry name" value="FAD_monoxygenase"/>
</dbReference>
<organism evidence="6 7">
    <name type="scientific">Pleurostoma richardsiae</name>
    <dbReference type="NCBI Taxonomy" id="41990"/>
    <lineage>
        <taxon>Eukaryota</taxon>
        <taxon>Fungi</taxon>
        <taxon>Dikarya</taxon>
        <taxon>Ascomycota</taxon>
        <taxon>Pezizomycotina</taxon>
        <taxon>Sordariomycetes</taxon>
        <taxon>Sordariomycetidae</taxon>
        <taxon>Calosphaeriales</taxon>
        <taxon>Pleurostomataceae</taxon>
        <taxon>Pleurostoma</taxon>
    </lineage>
</organism>
<dbReference type="GO" id="GO:0004497">
    <property type="term" value="F:monooxygenase activity"/>
    <property type="evidence" value="ECO:0007669"/>
    <property type="project" value="UniProtKB-KW"/>
</dbReference>
<dbReference type="Pfam" id="PF01494">
    <property type="entry name" value="FAD_binding_3"/>
    <property type="match status" value="1"/>
</dbReference>
<dbReference type="AlphaFoldDB" id="A0AA38RTL2"/>
<dbReference type="PANTHER" id="PTHR46720">
    <property type="entry name" value="HYDROXYLASE, PUTATIVE (AFU_ORTHOLOGUE AFUA_3G01460)-RELATED"/>
    <property type="match status" value="1"/>
</dbReference>
<keyword evidence="6" id="KW-0503">Monooxygenase</keyword>
<evidence type="ECO:0000259" key="5">
    <source>
        <dbReference type="Pfam" id="PF01494"/>
    </source>
</evidence>
<dbReference type="SUPFAM" id="SSF54373">
    <property type="entry name" value="FAD-linked reductases, C-terminal domain"/>
    <property type="match status" value="1"/>
</dbReference>
<dbReference type="InterPro" id="IPR036188">
    <property type="entry name" value="FAD/NAD-bd_sf"/>
</dbReference>
<evidence type="ECO:0000256" key="4">
    <source>
        <dbReference type="ARBA" id="ARBA00023002"/>
    </source>
</evidence>
<evidence type="ECO:0000313" key="6">
    <source>
        <dbReference type="EMBL" id="KAJ9148228.1"/>
    </source>
</evidence>
<keyword evidence="7" id="KW-1185">Reference proteome</keyword>
<dbReference type="EMBL" id="JANBVO010000013">
    <property type="protein sequence ID" value="KAJ9148228.1"/>
    <property type="molecule type" value="Genomic_DNA"/>
</dbReference>
<comment type="similarity">
    <text evidence="1">Belongs to the paxM FAD-dependent monooxygenase family.</text>
</comment>
<keyword evidence="2" id="KW-0285">Flavoprotein</keyword>
<evidence type="ECO:0000256" key="3">
    <source>
        <dbReference type="ARBA" id="ARBA00022827"/>
    </source>
</evidence>
<protein>
    <submittedName>
        <fullName evidence="6">Monooxygenase FAD-binding protein</fullName>
    </submittedName>
</protein>
<keyword evidence="3" id="KW-0274">FAD</keyword>
<dbReference type="PRINTS" id="PR00420">
    <property type="entry name" value="RNGMNOXGNASE"/>
</dbReference>
<dbReference type="Proteomes" id="UP001174694">
    <property type="component" value="Unassembled WGS sequence"/>
</dbReference>
<name>A0AA38RTL2_9PEZI</name>
<dbReference type="InterPro" id="IPR002938">
    <property type="entry name" value="FAD-bd"/>
</dbReference>
<dbReference type="GO" id="GO:0044550">
    <property type="term" value="P:secondary metabolite biosynthetic process"/>
    <property type="evidence" value="ECO:0007669"/>
    <property type="project" value="TreeGrafter"/>
</dbReference>
<dbReference type="SUPFAM" id="SSF51905">
    <property type="entry name" value="FAD/NAD(P)-binding domain"/>
    <property type="match status" value="1"/>
</dbReference>
<gene>
    <name evidence="6" type="ORF">NKR23_g5215</name>
</gene>
<sequence>MTSNGIHSQQSQFDVAIIGGGITGLSLAVGLLRRNVNFTVYEQASASRELGAGIGFTANAERAMKALDPRIHAHFKKIAVQNGDDFFRYVNGLSSGSRPGNGDDDEADVMFKIYLGERGFEGCRRSDFLAGLLELLPAESLRFGQRVESVNDDNGRVTLNFHNGSTAQADVVIGCDGIKSQLRQIMFGAGFPAEYTHKFAFRGLIPMDQARAALGERKTRTRIMYLGPDGHSLTFPVAEGKMLNVVTFVTDPGPWSGGLDEGKIVMPADRSEAIAAYEAFGPDVRTIISLLPQQLDKWAIFDTYDHPPPSYAKGRLCLVGDAAHAAAPHHGAGAGCGIEDALALAELLAKVAGEGVPAERSPRRVVDALAVYNDVRYERSQWLVQTSRQVGHMYEWQDPVVGRDAGRFGEEFAKRCHRIWDYDTEKMVAEAMELFEKRSERSD</sequence>
<reference evidence="6" key="1">
    <citation type="submission" date="2022-07" db="EMBL/GenBank/DDBJ databases">
        <title>Fungi with potential for degradation of polypropylene.</title>
        <authorList>
            <person name="Gostincar C."/>
        </authorList>
    </citation>
    <scope>NUCLEOTIDE SEQUENCE</scope>
    <source>
        <strain evidence="6">EXF-13308</strain>
    </source>
</reference>